<dbReference type="SUPFAM" id="SSF51556">
    <property type="entry name" value="Metallo-dependent hydrolases"/>
    <property type="match status" value="1"/>
</dbReference>
<evidence type="ECO:0000313" key="4">
    <source>
        <dbReference type="Proteomes" id="UP001611383"/>
    </source>
</evidence>
<organism evidence="3 4">
    <name type="scientific">Archangium minus</name>
    <dbReference type="NCBI Taxonomy" id="83450"/>
    <lineage>
        <taxon>Bacteria</taxon>
        <taxon>Pseudomonadati</taxon>
        <taxon>Myxococcota</taxon>
        <taxon>Myxococcia</taxon>
        <taxon>Myxococcales</taxon>
        <taxon>Cystobacterineae</taxon>
        <taxon>Archangiaceae</taxon>
        <taxon>Archangium</taxon>
    </lineage>
</organism>
<dbReference type="Gene3D" id="3.10.310.70">
    <property type="match status" value="1"/>
</dbReference>
<dbReference type="Gene3D" id="3.20.20.140">
    <property type="entry name" value="Metal-dependent hydrolases"/>
    <property type="match status" value="1"/>
</dbReference>
<keyword evidence="4" id="KW-1185">Reference proteome</keyword>
<dbReference type="InterPro" id="IPR033932">
    <property type="entry name" value="YtcJ-like"/>
</dbReference>
<keyword evidence="1" id="KW-0732">Signal</keyword>
<proteinExistence type="predicted"/>
<protein>
    <submittedName>
        <fullName evidence="3">Amidohydrolase</fullName>
    </submittedName>
</protein>
<feature type="signal peptide" evidence="1">
    <location>
        <begin position="1"/>
        <end position="26"/>
    </location>
</feature>
<dbReference type="EMBL" id="CP043494">
    <property type="protein sequence ID" value="WNG50021.1"/>
    <property type="molecule type" value="Genomic_DNA"/>
</dbReference>
<sequence length="566" mass="62756">MRVHPLGSILILVWLFTSGWSSVAGAAPVADTVVVNARVYTVDARKPWAEAIAIRKGRILAVGSNAEISRYRANQTRIIDAEQRLVLPSLTDCHVHFLEGSLGLSRLGLDDAQSIADVQRKLKEFAAAHPDSSWLVGRGWTYPIFGESGLPHKRDLDVVVSDRPVVLEGYDMHTVWANSKALAAAGITRETPDPPHGTIVRDAATGEPTGTLKESAAKLLWDAIPRLTDEERLEALRKGLAEANRLGLGRLHSAGRDQDVLPLFERLRQQDQLTARLYVALPMEPPSLTPEFLARLRAARSTYQNEWLSTGAVKIVVDGIVETHTAAMFEPYVDVPSERGEPFWAENELARAVTELDRQGFQLFTHAIGDRAVRLTLDTYQRAAKQNASRNRRHRIEHLETLTEQDASRLGKLGIIASFQPFHAYPDATTLDTWAGKIGPERASRGFGWQRIVKGGGKLAFGSDWPVVTLNPWYGIQTAVTRETEEGKPAGGWLPEQRLSLEQALRAYTLDAAFAARLEKEEGSLEAGKRADLIMLSRNVFEIDPREIRNTEVQLTMVGGKIVYRK</sequence>
<dbReference type="SUPFAM" id="SSF51338">
    <property type="entry name" value="Composite domain of metallo-dependent hydrolases"/>
    <property type="match status" value="1"/>
</dbReference>
<dbReference type="PANTHER" id="PTHR22642">
    <property type="entry name" value="IMIDAZOLONEPROPIONASE"/>
    <property type="match status" value="1"/>
</dbReference>
<name>A0ABY9X3N4_9BACT</name>
<dbReference type="InterPro" id="IPR011059">
    <property type="entry name" value="Metal-dep_hydrolase_composite"/>
</dbReference>
<evidence type="ECO:0000313" key="3">
    <source>
        <dbReference type="EMBL" id="WNG50021.1"/>
    </source>
</evidence>
<dbReference type="CDD" id="cd01300">
    <property type="entry name" value="YtcJ_like"/>
    <property type="match status" value="1"/>
</dbReference>
<evidence type="ECO:0000256" key="1">
    <source>
        <dbReference type="SAM" id="SignalP"/>
    </source>
</evidence>
<dbReference type="InterPro" id="IPR032466">
    <property type="entry name" value="Metal_Hydrolase"/>
</dbReference>
<evidence type="ECO:0000259" key="2">
    <source>
        <dbReference type="Pfam" id="PF07969"/>
    </source>
</evidence>
<dbReference type="PANTHER" id="PTHR22642:SF2">
    <property type="entry name" value="PROTEIN LONG AFTER FAR-RED 3"/>
    <property type="match status" value="1"/>
</dbReference>
<gene>
    <name evidence="3" type="ORF">F0U60_42300</name>
</gene>
<feature type="domain" description="Amidohydrolase 3" evidence="2">
    <location>
        <begin position="77"/>
        <end position="564"/>
    </location>
</feature>
<dbReference type="InterPro" id="IPR013108">
    <property type="entry name" value="Amidohydro_3"/>
</dbReference>
<feature type="chain" id="PRO_5045584515" evidence="1">
    <location>
        <begin position="27"/>
        <end position="566"/>
    </location>
</feature>
<accession>A0ABY9X3N4</accession>
<reference evidence="3 4" key="1">
    <citation type="submission" date="2019-08" db="EMBL/GenBank/DDBJ databases">
        <title>Archangium and Cystobacter genomes.</title>
        <authorList>
            <person name="Chen I.-C.K."/>
            <person name="Wielgoss S."/>
        </authorList>
    </citation>
    <scope>NUCLEOTIDE SEQUENCE [LARGE SCALE GENOMIC DNA]</scope>
    <source>
        <strain evidence="3 4">Cbm 6</strain>
    </source>
</reference>
<dbReference type="Proteomes" id="UP001611383">
    <property type="component" value="Chromosome"/>
</dbReference>
<dbReference type="Pfam" id="PF07969">
    <property type="entry name" value="Amidohydro_3"/>
    <property type="match status" value="1"/>
</dbReference>
<dbReference type="Gene3D" id="2.30.40.10">
    <property type="entry name" value="Urease, subunit C, domain 1"/>
    <property type="match status" value="1"/>
</dbReference>